<dbReference type="STRING" id="521045.Kole_0930"/>
<dbReference type="HOGENOM" id="CLU_036012_0_0_0"/>
<evidence type="ECO:0000313" key="2">
    <source>
        <dbReference type="EMBL" id="ACR79639.1"/>
    </source>
</evidence>
<dbReference type="Proteomes" id="UP000002382">
    <property type="component" value="Chromosome"/>
</dbReference>
<keyword evidence="3" id="KW-1185">Reference proteome</keyword>
<feature type="domain" description="Metallo-beta-lactamase" evidence="1">
    <location>
        <begin position="19"/>
        <end position="236"/>
    </location>
</feature>
<dbReference type="InterPro" id="IPR041712">
    <property type="entry name" value="DHPS-like_MBL-fold"/>
</dbReference>
<dbReference type="SMART" id="SM00849">
    <property type="entry name" value="Lactamase_B"/>
    <property type="match status" value="1"/>
</dbReference>
<reference evidence="2 3" key="2">
    <citation type="journal article" date="2011" name="J. Bacteriol.">
        <title>Genome Sequence of Kosmotoga olearia Strain TBF 19.5.1, a Thermophilic Bacterium with a Wide Growth Temperature Range, Isolated from the Troll B Oil Platform in the North Sea.</title>
        <authorList>
            <person name="Swithers K.S."/>
            <person name="Dipippo J.L."/>
            <person name="Bruce D.C."/>
            <person name="Detter C."/>
            <person name="Tapia R."/>
            <person name="Han S."/>
            <person name="Goodwin L.A."/>
            <person name="Han J."/>
            <person name="Woyke T."/>
            <person name="Pitluck S."/>
            <person name="Pennacchio L."/>
            <person name="Nolan M."/>
            <person name="Mikhailova N."/>
            <person name="Land M.L."/>
            <person name="Nesbo C.L."/>
            <person name="Gogarten J.P."/>
            <person name="Noll K.M."/>
        </authorList>
    </citation>
    <scope>NUCLEOTIDE SEQUENCE [LARGE SCALE GENOMIC DNA]</scope>
    <source>
        <strain evidence="3">ATCC BAA-1733 / DSM 21960 / TBF 19.5.1</strain>
    </source>
</reference>
<dbReference type="CDD" id="cd07713">
    <property type="entry name" value="DHPS-like_MBL-fold"/>
    <property type="match status" value="1"/>
</dbReference>
<dbReference type="Gene3D" id="3.60.15.10">
    <property type="entry name" value="Ribonuclease Z/Hydroxyacylglutathione hydrolase-like"/>
    <property type="match status" value="1"/>
</dbReference>
<dbReference type="RefSeq" id="WP_015868301.1">
    <property type="nucleotide sequence ID" value="NC_012785.1"/>
</dbReference>
<dbReference type="SUPFAM" id="SSF56281">
    <property type="entry name" value="Metallo-hydrolase/oxidoreductase"/>
    <property type="match status" value="1"/>
</dbReference>
<gene>
    <name evidence="2" type="ordered locus">Kole_0930</name>
</gene>
<dbReference type="InterPro" id="IPR052926">
    <property type="entry name" value="Metallo-beta-lactamase_dom"/>
</dbReference>
<dbReference type="AlphaFoldDB" id="C5CGX4"/>
<reference evidence="2 3" key="1">
    <citation type="submission" date="2009-06" db="EMBL/GenBank/DDBJ databases">
        <title>Complete sequence of Thermotogales bacterium TBF 19.5.1.</title>
        <authorList>
            <consortium name="US DOE Joint Genome Institute"/>
            <person name="Lucas S."/>
            <person name="Copeland A."/>
            <person name="Lapidus A."/>
            <person name="Glavina del Rio T."/>
            <person name="Tice H."/>
            <person name="Bruce D."/>
            <person name="Goodwin L."/>
            <person name="Pitluck S."/>
            <person name="Chertkov O."/>
            <person name="Brettin T."/>
            <person name="Detter J.C."/>
            <person name="Han C."/>
            <person name="Schmutz J."/>
            <person name="Larimer F."/>
            <person name="Land M."/>
            <person name="Hauser L."/>
            <person name="Kyrpides N."/>
            <person name="Ovchinnikova G."/>
            <person name="Noll K."/>
        </authorList>
    </citation>
    <scope>NUCLEOTIDE SEQUENCE [LARGE SCALE GENOMIC DNA]</scope>
    <source>
        <strain evidence="3">ATCC BAA-1733 / DSM 21960 / TBF 19.5.1</strain>
    </source>
</reference>
<name>C5CGX4_KOSOT</name>
<organism evidence="2 3">
    <name type="scientific">Kosmotoga olearia (strain ATCC BAA-1733 / DSM 21960 / TBF 19.5.1)</name>
    <dbReference type="NCBI Taxonomy" id="521045"/>
    <lineage>
        <taxon>Bacteria</taxon>
        <taxon>Thermotogati</taxon>
        <taxon>Thermotogota</taxon>
        <taxon>Thermotogae</taxon>
        <taxon>Kosmotogales</taxon>
        <taxon>Kosmotogaceae</taxon>
        <taxon>Kosmotoga</taxon>
    </lineage>
</organism>
<dbReference type="Pfam" id="PF00753">
    <property type="entry name" value="Lactamase_B"/>
    <property type="match status" value="1"/>
</dbReference>
<proteinExistence type="predicted"/>
<dbReference type="InterPro" id="IPR001279">
    <property type="entry name" value="Metallo-B-lactamas"/>
</dbReference>
<protein>
    <submittedName>
        <fullName evidence="2">Beta-lactamase domain protein</fullName>
    </submittedName>
</protein>
<dbReference type="PANTHER" id="PTHR13754">
    <property type="entry name" value="METALLO-BETA-LACTAMASE SUPERFAMILY PROTEIN"/>
    <property type="match status" value="1"/>
</dbReference>
<dbReference type="InterPro" id="IPR036866">
    <property type="entry name" value="RibonucZ/Hydroxyglut_hydro"/>
</dbReference>
<dbReference type="eggNOG" id="COG1237">
    <property type="taxonomic scope" value="Bacteria"/>
</dbReference>
<dbReference type="KEGG" id="kol:Kole_0930"/>
<evidence type="ECO:0000313" key="3">
    <source>
        <dbReference type="Proteomes" id="UP000002382"/>
    </source>
</evidence>
<dbReference type="GO" id="GO:0016740">
    <property type="term" value="F:transferase activity"/>
    <property type="evidence" value="ECO:0007669"/>
    <property type="project" value="TreeGrafter"/>
</dbReference>
<sequence length="266" mass="30272">MKIWILINDKAKAGFESEHGFSALIEFRDKKIIFDTGQSDVFLKNARKLGLDLRNIDAVVISHGHYDHGNGLESLLRETGPKRIFIGNGFFNHKYGGGKYIGLEHTIDYYEKLGGKFQTIEKDSEIFDGIQLLTAVPMVSFEQPEKRFKVEDESKKLKRDFFEEELYLSLESPEGTIIITGCSHRGIINIMSHLSKDKKIKAIVGGFHLIKKTDEELYKIAESLKAFQFESLYPCHCTGNKAIKILKEIFNSQVNECLSGGFIEIR</sequence>
<evidence type="ECO:0000259" key="1">
    <source>
        <dbReference type="SMART" id="SM00849"/>
    </source>
</evidence>
<dbReference type="EMBL" id="CP001634">
    <property type="protein sequence ID" value="ACR79639.1"/>
    <property type="molecule type" value="Genomic_DNA"/>
</dbReference>
<dbReference type="OrthoDB" id="9803916at2"/>
<accession>C5CGX4</accession>
<dbReference type="PANTHER" id="PTHR13754:SF13">
    <property type="entry name" value="METALLO-BETA-LACTAMASE SUPERFAMILY PROTEIN (AFU_ORTHOLOGUE AFUA_3G07630)"/>
    <property type="match status" value="1"/>
</dbReference>